<dbReference type="GO" id="GO:0005739">
    <property type="term" value="C:mitochondrion"/>
    <property type="evidence" value="ECO:0007669"/>
    <property type="project" value="UniProtKB-SubCell"/>
</dbReference>
<dbReference type="NCBIfam" id="TIGR00756">
    <property type="entry name" value="PPR"/>
    <property type="match status" value="2"/>
</dbReference>
<evidence type="ECO:0000256" key="3">
    <source>
        <dbReference type="ARBA" id="ARBA00022737"/>
    </source>
</evidence>
<evidence type="ECO:0000256" key="7">
    <source>
        <dbReference type="SAM" id="MobiDB-lite"/>
    </source>
</evidence>
<gene>
    <name evidence="9" type="ORF">RND81_14G042100</name>
</gene>
<feature type="repeat" description="PPR" evidence="6">
    <location>
        <begin position="463"/>
        <end position="497"/>
    </location>
</feature>
<dbReference type="Pfam" id="PF13812">
    <property type="entry name" value="PPR_3"/>
    <property type="match status" value="1"/>
</dbReference>
<name>A0AAW1GI57_SAPOF</name>
<protein>
    <recommendedName>
        <fullName evidence="8">PROP1-like PPR domain-containing protein</fullName>
    </recommendedName>
</protein>
<evidence type="ECO:0000256" key="4">
    <source>
        <dbReference type="ARBA" id="ARBA00022946"/>
    </source>
</evidence>
<dbReference type="PANTHER" id="PTHR45717:SF15">
    <property type="entry name" value="AGL218WP"/>
    <property type="match status" value="1"/>
</dbReference>
<dbReference type="PROSITE" id="PS51375">
    <property type="entry name" value="PPR"/>
    <property type="match status" value="3"/>
</dbReference>
<dbReference type="SUPFAM" id="SSF48452">
    <property type="entry name" value="TPR-like"/>
    <property type="match status" value="1"/>
</dbReference>
<organism evidence="9 10">
    <name type="scientific">Saponaria officinalis</name>
    <name type="common">Common soapwort</name>
    <name type="synonym">Lychnis saponaria</name>
    <dbReference type="NCBI Taxonomy" id="3572"/>
    <lineage>
        <taxon>Eukaryota</taxon>
        <taxon>Viridiplantae</taxon>
        <taxon>Streptophyta</taxon>
        <taxon>Embryophyta</taxon>
        <taxon>Tracheophyta</taxon>
        <taxon>Spermatophyta</taxon>
        <taxon>Magnoliopsida</taxon>
        <taxon>eudicotyledons</taxon>
        <taxon>Gunneridae</taxon>
        <taxon>Pentapetalae</taxon>
        <taxon>Caryophyllales</taxon>
        <taxon>Caryophyllaceae</taxon>
        <taxon>Caryophylleae</taxon>
        <taxon>Saponaria</taxon>
    </lineage>
</organism>
<proteinExistence type="inferred from homology"/>
<evidence type="ECO:0000313" key="10">
    <source>
        <dbReference type="Proteomes" id="UP001443914"/>
    </source>
</evidence>
<keyword evidence="3" id="KW-0677">Repeat</keyword>
<keyword evidence="5" id="KW-0496">Mitochondrion</keyword>
<dbReference type="Gene3D" id="1.25.40.10">
    <property type="entry name" value="Tetratricopeptide repeat domain"/>
    <property type="match status" value="2"/>
</dbReference>
<accession>A0AAW1GI57</accession>
<evidence type="ECO:0000259" key="8">
    <source>
        <dbReference type="Pfam" id="PF17177"/>
    </source>
</evidence>
<feature type="compositionally biased region" description="Low complexity" evidence="7">
    <location>
        <begin position="117"/>
        <end position="139"/>
    </location>
</feature>
<dbReference type="InterPro" id="IPR002885">
    <property type="entry name" value="PPR_rpt"/>
</dbReference>
<comment type="similarity">
    <text evidence="2">Belongs to the PPR family. P subfamily.</text>
</comment>
<reference evidence="9" key="1">
    <citation type="submission" date="2024-03" db="EMBL/GenBank/DDBJ databases">
        <title>WGS assembly of Saponaria officinalis var. Norfolk2.</title>
        <authorList>
            <person name="Jenkins J."/>
            <person name="Shu S."/>
            <person name="Grimwood J."/>
            <person name="Barry K."/>
            <person name="Goodstein D."/>
            <person name="Schmutz J."/>
            <person name="Leebens-Mack J."/>
            <person name="Osbourn A."/>
        </authorList>
    </citation>
    <scope>NUCLEOTIDE SEQUENCE [LARGE SCALE GENOMIC DNA]</scope>
    <source>
        <strain evidence="9">JIC</strain>
    </source>
</reference>
<feature type="domain" description="PROP1-like PPR" evidence="8">
    <location>
        <begin position="429"/>
        <end position="580"/>
    </location>
</feature>
<evidence type="ECO:0000256" key="6">
    <source>
        <dbReference type="PROSITE-ProRule" id="PRU00708"/>
    </source>
</evidence>
<dbReference type="EMBL" id="JBDFQZ010000014">
    <property type="protein sequence ID" value="KAK9664440.1"/>
    <property type="molecule type" value="Genomic_DNA"/>
</dbReference>
<dbReference type="Pfam" id="PF17177">
    <property type="entry name" value="PPR_long"/>
    <property type="match status" value="1"/>
</dbReference>
<evidence type="ECO:0000313" key="9">
    <source>
        <dbReference type="EMBL" id="KAK9664440.1"/>
    </source>
</evidence>
<keyword evidence="4" id="KW-0809">Transit peptide</keyword>
<dbReference type="Proteomes" id="UP001443914">
    <property type="component" value="Unassembled WGS sequence"/>
</dbReference>
<feature type="repeat" description="PPR" evidence="6">
    <location>
        <begin position="326"/>
        <end position="360"/>
    </location>
</feature>
<sequence length="626" mass="70443">MWAIRRTSTKSLNFRGSGLNIAAFRACAGLGPVSNHEEDESSVSELHSFTANGWMTSKTYNGTLPIPKWFSAGRRCLSSETGTKNDGEENDELEDGFSELETPDASETIVGDDGDGASDSSSDSTSDSESDLSNLDTSSVETLETELLGKDATKKKFEPSPLFKVVMEESGPSISGALDKYAEGKELSRAEAYQVLLNLRRRKLFVKALQLSEWLEKKENFDFSERDYASRVDLIAKVRGLQKAENYINEIPKSFREEVVYRTLLANFVSGSLVNKAEHLFNKMKDLGFPITVFTCNQMLLLYKRSDKRKIADILLMMEKENLKPSLFTYQVLIDTKGQSHDIQGMEQIVETMKAEGIEPNVRVQAVLARHYATAGLKEKAEAVLKEMEGTDLKSIRYICPTLLPIYATLGNAEEVERIWKINEAKPRQSDFFAAIDAFGKLKNIEQAEAIFDKMTKTYKKLTTRHYTIMLRVYAENKMLGKGKELLKRMGDSGCIIGPMAWDALVKLYVDAGEVEKADSVLQKAVQQNQQLRPLFSSYMTILDQYSRRGDVHNAEKIFQRLRQAGYIARAKPFHALLQTYINAKVPAYGIRERMKADNLFPNKGLLTQLALVDAFRKTSVSELLD</sequence>
<dbReference type="InterPro" id="IPR033443">
    <property type="entry name" value="PROP1-like_PPR_dom"/>
</dbReference>
<feature type="region of interest" description="Disordered" evidence="7">
    <location>
        <begin position="78"/>
        <end position="140"/>
    </location>
</feature>
<dbReference type="FunFam" id="1.25.40.10:FF:000394">
    <property type="entry name" value="Pentatricopeptide repeat-containing protein, mitochondrial"/>
    <property type="match status" value="1"/>
</dbReference>
<feature type="compositionally biased region" description="Acidic residues" evidence="7">
    <location>
        <begin position="88"/>
        <end position="116"/>
    </location>
</feature>
<comment type="subcellular location">
    <subcellularLocation>
        <location evidence="1">Mitochondrion</location>
    </subcellularLocation>
</comment>
<evidence type="ECO:0000256" key="2">
    <source>
        <dbReference type="ARBA" id="ARBA00007626"/>
    </source>
</evidence>
<comment type="caution">
    <text evidence="9">The sequence shown here is derived from an EMBL/GenBank/DDBJ whole genome shotgun (WGS) entry which is preliminary data.</text>
</comment>
<evidence type="ECO:0000256" key="5">
    <source>
        <dbReference type="ARBA" id="ARBA00023128"/>
    </source>
</evidence>
<dbReference type="PANTHER" id="PTHR45717">
    <property type="entry name" value="OS12G0527900 PROTEIN"/>
    <property type="match status" value="1"/>
</dbReference>
<dbReference type="InterPro" id="IPR011990">
    <property type="entry name" value="TPR-like_helical_dom_sf"/>
</dbReference>
<evidence type="ECO:0000256" key="1">
    <source>
        <dbReference type="ARBA" id="ARBA00004173"/>
    </source>
</evidence>
<dbReference type="GO" id="GO:0003729">
    <property type="term" value="F:mRNA binding"/>
    <property type="evidence" value="ECO:0007669"/>
    <property type="project" value="UniProtKB-ARBA"/>
</dbReference>
<keyword evidence="10" id="KW-1185">Reference proteome</keyword>
<feature type="repeat" description="PPR" evidence="6">
    <location>
        <begin position="535"/>
        <end position="569"/>
    </location>
</feature>
<dbReference type="AlphaFoldDB" id="A0AAW1GI57"/>